<dbReference type="AlphaFoldDB" id="B0SN36"/>
<dbReference type="HOGENOM" id="CLU_069356_23_0_12"/>
<protein>
    <submittedName>
        <fullName evidence="6">Putative transcriptional regulator, TetR family</fullName>
    </submittedName>
</protein>
<dbReference type="PROSITE" id="PS50977">
    <property type="entry name" value="HTH_TETR_2"/>
    <property type="match status" value="1"/>
</dbReference>
<evidence type="ECO:0000256" key="4">
    <source>
        <dbReference type="PROSITE-ProRule" id="PRU00335"/>
    </source>
</evidence>
<evidence type="ECO:0000256" key="1">
    <source>
        <dbReference type="ARBA" id="ARBA00023015"/>
    </source>
</evidence>
<dbReference type="PANTHER" id="PTHR47506:SF3">
    <property type="entry name" value="HTH-TYPE TRANSCRIPTIONAL REGULATOR LMRA"/>
    <property type="match status" value="1"/>
</dbReference>
<reference evidence="6 7" key="1">
    <citation type="journal article" date="2008" name="PLoS ONE">
        <title>Genome sequence of the saprophyte Leptospira biflexa provides insights into the evolution of Leptospira and the pathogenesis of leptospirosis.</title>
        <authorList>
            <person name="Picardeau M."/>
            <person name="Bulach D.M."/>
            <person name="Bouchier C."/>
            <person name="Zuerner R.L."/>
            <person name="Zidane N."/>
            <person name="Wilson P.J."/>
            <person name="Creno S."/>
            <person name="Kuczek E.S."/>
            <person name="Bommezzadri S."/>
            <person name="Davis J.C."/>
            <person name="McGrath A."/>
            <person name="Johnson M.J."/>
            <person name="Boursaux-Eude C."/>
            <person name="Seemann T."/>
            <person name="Rouy Z."/>
            <person name="Coppel R.L."/>
            <person name="Rood J.I."/>
            <person name="Lajus A."/>
            <person name="Davies J.K."/>
            <person name="Medigue C."/>
            <person name="Adler B."/>
        </authorList>
    </citation>
    <scope>NUCLEOTIDE SEQUENCE [LARGE SCALE GENOMIC DNA]</scope>
    <source>
        <strain evidence="7">Patoc 1 / ATCC 23582 / Paris</strain>
    </source>
</reference>
<keyword evidence="1" id="KW-0805">Transcription regulation</keyword>
<sequence>MSLKPKEKILESSFALFREKGFQATGIAEILERAGAYKKTLYDHFKSKDDIGFEYLNYLSEQQRIVMLKVLGKANDLSDFIEKWVNFIVRNQRNTSRKDCPIALFSGEISHLNQFDTYRNRAVQHVLETVEFCILKFEPNLRSDLVKSLSYELYMSYLGGLRLYALTKDRKVIERMKSQMIHSAQRLIKA</sequence>
<evidence type="ECO:0000313" key="6">
    <source>
        <dbReference type="EMBL" id="ABZ97223.1"/>
    </source>
</evidence>
<dbReference type="InterPro" id="IPR001647">
    <property type="entry name" value="HTH_TetR"/>
</dbReference>
<organism evidence="6 7">
    <name type="scientific">Leptospira biflexa serovar Patoc (strain Patoc 1 / ATCC 23582 / Paris)</name>
    <dbReference type="NCBI Taxonomy" id="456481"/>
    <lineage>
        <taxon>Bacteria</taxon>
        <taxon>Pseudomonadati</taxon>
        <taxon>Spirochaetota</taxon>
        <taxon>Spirochaetia</taxon>
        <taxon>Leptospirales</taxon>
        <taxon>Leptospiraceae</taxon>
        <taxon>Leptospira</taxon>
    </lineage>
</organism>
<dbReference type="KEGG" id="lbi:LEPBI_I1104"/>
<name>B0SN36_LEPBP</name>
<dbReference type="STRING" id="456481.LEPBI_I1104"/>
<dbReference type="PRINTS" id="PR00455">
    <property type="entry name" value="HTHTETR"/>
</dbReference>
<evidence type="ECO:0000256" key="2">
    <source>
        <dbReference type="ARBA" id="ARBA00023125"/>
    </source>
</evidence>
<keyword evidence="2 4" id="KW-0238">DNA-binding</keyword>
<dbReference type="Proteomes" id="UP000001847">
    <property type="component" value="Chromosome I"/>
</dbReference>
<accession>B0SN36</accession>
<dbReference type="GO" id="GO:0003677">
    <property type="term" value="F:DNA binding"/>
    <property type="evidence" value="ECO:0007669"/>
    <property type="project" value="UniProtKB-UniRule"/>
</dbReference>
<keyword evidence="7" id="KW-1185">Reference proteome</keyword>
<dbReference type="Pfam" id="PF00440">
    <property type="entry name" value="TetR_N"/>
    <property type="match status" value="1"/>
</dbReference>
<dbReference type="OrthoDB" id="9812484at2"/>
<dbReference type="BioCyc" id="LBIF456481:LEPBI_RS05410-MONOMER"/>
<evidence type="ECO:0000259" key="5">
    <source>
        <dbReference type="PROSITE" id="PS50977"/>
    </source>
</evidence>
<dbReference type="PANTHER" id="PTHR47506">
    <property type="entry name" value="TRANSCRIPTIONAL REGULATORY PROTEIN"/>
    <property type="match status" value="1"/>
</dbReference>
<proteinExistence type="predicted"/>
<dbReference type="InterPro" id="IPR009057">
    <property type="entry name" value="Homeodomain-like_sf"/>
</dbReference>
<evidence type="ECO:0000313" key="7">
    <source>
        <dbReference type="Proteomes" id="UP000001847"/>
    </source>
</evidence>
<dbReference type="Gene3D" id="1.10.357.10">
    <property type="entry name" value="Tetracycline Repressor, domain 2"/>
    <property type="match status" value="1"/>
</dbReference>
<evidence type="ECO:0000256" key="3">
    <source>
        <dbReference type="ARBA" id="ARBA00023163"/>
    </source>
</evidence>
<dbReference type="SUPFAM" id="SSF46689">
    <property type="entry name" value="Homeodomain-like"/>
    <property type="match status" value="1"/>
</dbReference>
<feature type="domain" description="HTH tetR-type" evidence="5">
    <location>
        <begin position="3"/>
        <end position="63"/>
    </location>
</feature>
<keyword evidence="3" id="KW-0804">Transcription</keyword>
<dbReference type="EMBL" id="CP000786">
    <property type="protein sequence ID" value="ABZ97223.1"/>
    <property type="molecule type" value="Genomic_DNA"/>
</dbReference>
<feature type="DNA-binding region" description="H-T-H motif" evidence="4">
    <location>
        <begin position="26"/>
        <end position="45"/>
    </location>
</feature>
<gene>
    <name evidence="6" type="ordered locus">LEPBI_I1104</name>
</gene>